<dbReference type="Gene3D" id="6.10.280.70">
    <property type="match status" value="1"/>
</dbReference>
<evidence type="ECO:0008006" key="12">
    <source>
        <dbReference type="Google" id="ProtNLM"/>
    </source>
</evidence>
<name>A0A7S2R087_9STRA</name>
<dbReference type="InterPro" id="IPR008689">
    <property type="entry name" value="ATP_synth_F0_dsu_mt"/>
</dbReference>
<dbReference type="AlphaFoldDB" id="A0A7S2R087"/>
<keyword evidence="10" id="KW-0175">Coiled coil</keyword>
<evidence type="ECO:0000256" key="7">
    <source>
        <dbReference type="ARBA" id="ARBA00023065"/>
    </source>
</evidence>
<organism evidence="11">
    <name type="scientific">Eucampia antarctica</name>
    <dbReference type="NCBI Taxonomy" id="49252"/>
    <lineage>
        <taxon>Eukaryota</taxon>
        <taxon>Sar</taxon>
        <taxon>Stramenopiles</taxon>
        <taxon>Ochrophyta</taxon>
        <taxon>Bacillariophyta</taxon>
        <taxon>Mediophyceae</taxon>
        <taxon>Biddulphiophycidae</taxon>
        <taxon>Hemiaulales</taxon>
        <taxon>Hemiaulaceae</taxon>
        <taxon>Eucampia</taxon>
    </lineage>
</organism>
<protein>
    <recommendedName>
        <fullName evidence="12">ATP synthase subunit d, mitochondrial</fullName>
    </recommendedName>
</protein>
<gene>
    <name evidence="11" type="ORF">EANT1437_LOCUS816</name>
</gene>
<evidence type="ECO:0000256" key="9">
    <source>
        <dbReference type="ARBA" id="ARBA00023136"/>
    </source>
</evidence>
<reference evidence="11" key="1">
    <citation type="submission" date="2021-01" db="EMBL/GenBank/DDBJ databases">
        <authorList>
            <person name="Corre E."/>
            <person name="Pelletier E."/>
            <person name="Niang G."/>
            <person name="Scheremetjew M."/>
            <person name="Finn R."/>
            <person name="Kale V."/>
            <person name="Holt S."/>
            <person name="Cochrane G."/>
            <person name="Meng A."/>
            <person name="Brown T."/>
            <person name="Cohen L."/>
        </authorList>
    </citation>
    <scope>NUCLEOTIDE SEQUENCE</scope>
    <source>
        <strain evidence="11">CCMP1452</strain>
    </source>
</reference>
<evidence type="ECO:0000256" key="10">
    <source>
        <dbReference type="SAM" id="Coils"/>
    </source>
</evidence>
<dbReference type="InterPro" id="IPR036228">
    <property type="entry name" value="ATP_synth_F0_dsu_sf_mt"/>
</dbReference>
<dbReference type="GO" id="GO:0005743">
    <property type="term" value="C:mitochondrial inner membrane"/>
    <property type="evidence" value="ECO:0007669"/>
    <property type="project" value="UniProtKB-SubCell"/>
</dbReference>
<comment type="similarity">
    <text evidence="2">Belongs to the ATPase d subunit family.</text>
</comment>
<keyword evidence="9" id="KW-0472">Membrane</keyword>
<dbReference type="GO" id="GO:0045259">
    <property type="term" value="C:proton-transporting ATP synthase complex"/>
    <property type="evidence" value="ECO:0007669"/>
    <property type="project" value="UniProtKB-KW"/>
</dbReference>
<dbReference type="SUPFAM" id="SSF161065">
    <property type="entry name" value="ATP synthase D chain-like"/>
    <property type="match status" value="1"/>
</dbReference>
<dbReference type="GO" id="GO:0015078">
    <property type="term" value="F:proton transmembrane transporter activity"/>
    <property type="evidence" value="ECO:0007669"/>
    <property type="project" value="InterPro"/>
</dbReference>
<evidence type="ECO:0000256" key="5">
    <source>
        <dbReference type="ARBA" id="ARBA00022781"/>
    </source>
</evidence>
<evidence type="ECO:0000256" key="6">
    <source>
        <dbReference type="ARBA" id="ARBA00022792"/>
    </source>
</evidence>
<evidence type="ECO:0000256" key="4">
    <source>
        <dbReference type="ARBA" id="ARBA00022547"/>
    </source>
</evidence>
<keyword evidence="8" id="KW-0496">Mitochondrion</keyword>
<dbReference type="EMBL" id="HBHI01001652">
    <property type="protein sequence ID" value="CAD9657017.1"/>
    <property type="molecule type" value="Transcribed_RNA"/>
</dbReference>
<dbReference type="Pfam" id="PF05873">
    <property type="entry name" value="Mt_ATP-synt_D"/>
    <property type="match status" value="1"/>
</dbReference>
<keyword evidence="7" id="KW-0406">Ion transport</keyword>
<comment type="subcellular location">
    <subcellularLocation>
        <location evidence="1">Mitochondrion inner membrane</location>
    </subcellularLocation>
</comment>
<evidence type="ECO:0000256" key="1">
    <source>
        <dbReference type="ARBA" id="ARBA00004273"/>
    </source>
</evidence>
<feature type="coiled-coil region" evidence="10">
    <location>
        <begin position="104"/>
        <end position="159"/>
    </location>
</feature>
<evidence type="ECO:0000256" key="3">
    <source>
        <dbReference type="ARBA" id="ARBA00022448"/>
    </source>
</evidence>
<evidence type="ECO:0000256" key="2">
    <source>
        <dbReference type="ARBA" id="ARBA00006842"/>
    </source>
</evidence>
<evidence type="ECO:0000313" key="11">
    <source>
        <dbReference type="EMBL" id="CAD9657017.1"/>
    </source>
</evidence>
<keyword evidence="6" id="KW-0999">Mitochondrion inner membrane</keyword>
<proteinExistence type="inferred from homology"/>
<sequence>MSLTVRNVVRRLAHRNINWSSPLFKGDPEVASATVAFRSWAASADAMAEKYSAAPATIDFASAKSAVRDSALVETLENLYNTNTPPAEVYEWSVEDKADKAQQIEDAKGRLAFTQEMIDESEKELAFMKSTKTTRDTSASDLKQNYPDLAEEIEKEIENREWFKDTLSK</sequence>
<accession>A0A7S2R087</accession>
<keyword evidence="4" id="KW-0138">CF(0)</keyword>
<keyword evidence="5" id="KW-0375">Hydrogen ion transport</keyword>
<keyword evidence="3" id="KW-0813">Transport</keyword>
<dbReference type="GO" id="GO:0015986">
    <property type="term" value="P:proton motive force-driven ATP synthesis"/>
    <property type="evidence" value="ECO:0007669"/>
    <property type="project" value="InterPro"/>
</dbReference>
<evidence type="ECO:0000256" key="8">
    <source>
        <dbReference type="ARBA" id="ARBA00023128"/>
    </source>
</evidence>